<evidence type="ECO:0000313" key="1">
    <source>
        <dbReference type="Proteomes" id="UP000887579"/>
    </source>
</evidence>
<dbReference type="WBParaSite" id="ES5_v2.g24410.t1">
    <property type="protein sequence ID" value="ES5_v2.g24410.t1"/>
    <property type="gene ID" value="ES5_v2.g24410"/>
</dbReference>
<name>A0AC34G430_9BILA</name>
<dbReference type="Proteomes" id="UP000887579">
    <property type="component" value="Unplaced"/>
</dbReference>
<evidence type="ECO:0000313" key="2">
    <source>
        <dbReference type="WBParaSite" id="ES5_v2.g24410.t1"/>
    </source>
</evidence>
<reference evidence="2" key="1">
    <citation type="submission" date="2022-11" db="UniProtKB">
        <authorList>
            <consortium name="WormBaseParasite"/>
        </authorList>
    </citation>
    <scope>IDENTIFICATION</scope>
</reference>
<protein>
    <submittedName>
        <fullName evidence="2">MD-2-related lipid-recognition domain-containing protein</fullName>
    </submittedName>
</protein>
<organism evidence="1 2">
    <name type="scientific">Panagrolaimus sp. ES5</name>
    <dbReference type="NCBI Taxonomy" id="591445"/>
    <lineage>
        <taxon>Eukaryota</taxon>
        <taxon>Metazoa</taxon>
        <taxon>Ecdysozoa</taxon>
        <taxon>Nematoda</taxon>
        <taxon>Chromadorea</taxon>
        <taxon>Rhabditida</taxon>
        <taxon>Tylenchina</taxon>
        <taxon>Panagrolaimomorpha</taxon>
        <taxon>Panagrolaimoidea</taxon>
        <taxon>Panagrolaimidae</taxon>
        <taxon>Panagrolaimus</taxon>
    </lineage>
</organism>
<sequence length="180" mass="20099">MFQIVTILLLIFTLFIANTYAIGCEVDYPGDTDRALNWFPSCSSKIVIHSVTPIDALGRVEYPIKVDVPLHVRVNMTNNGPEFNDMKLSTNLWSWGGWFGCDWHTVLTFGVLSNLDACTNGIPCPIKRGHQVITIVMDFTKWQAIIAILGNDAAYQIEQVITAPSGDTFCITVQARARKY</sequence>
<proteinExistence type="predicted"/>
<accession>A0AC34G430</accession>